<evidence type="ECO:0000259" key="10">
    <source>
        <dbReference type="PROSITE" id="PS51873"/>
    </source>
</evidence>
<feature type="region of interest" description="Disordered" evidence="9">
    <location>
        <begin position="501"/>
        <end position="568"/>
    </location>
</feature>
<feature type="compositionally biased region" description="Basic and acidic residues" evidence="9">
    <location>
        <begin position="154"/>
        <end position="171"/>
    </location>
</feature>
<dbReference type="GO" id="GO:0016740">
    <property type="term" value="F:transferase activity"/>
    <property type="evidence" value="ECO:0007669"/>
    <property type="project" value="UniProtKB-KW"/>
</dbReference>
<dbReference type="InterPro" id="IPR047546">
    <property type="entry name" value="Rcat_RBR_RNF216"/>
</dbReference>
<evidence type="ECO:0000313" key="12">
    <source>
        <dbReference type="Proteomes" id="UP000307440"/>
    </source>
</evidence>
<keyword evidence="3" id="KW-0479">Metal-binding</keyword>
<feature type="compositionally biased region" description="Basic and acidic residues" evidence="9">
    <location>
        <begin position="342"/>
        <end position="359"/>
    </location>
</feature>
<gene>
    <name evidence="11" type="ORF">FA15DRAFT_149733</name>
</gene>
<evidence type="ECO:0000256" key="3">
    <source>
        <dbReference type="ARBA" id="ARBA00022723"/>
    </source>
</evidence>
<dbReference type="GO" id="GO:0008270">
    <property type="term" value="F:zinc ion binding"/>
    <property type="evidence" value="ECO:0007669"/>
    <property type="project" value="UniProtKB-KW"/>
</dbReference>
<feature type="compositionally biased region" description="Low complexity" evidence="9">
    <location>
        <begin position="112"/>
        <end position="130"/>
    </location>
</feature>
<dbReference type="SMART" id="SM00647">
    <property type="entry name" value="IBR"/>
    <property type="match status" value="2"/>
</dbReference>
<feature type="compositionally biased region" description="Basic and acidic residues" evidence="9">
    <location>
        <begin position="262"/>
        <end position="274"/>
    </location>
</feature>
<dbReference type="InterPro" id="IPR051628">
    <property type="entry name" value="LUBAC_E3_Ligases"/>
</dbReference>
<dbReference type="OrthoDB" id="10009520at2759"/>
<keyword evidence="5" id="KW-0863">Zinc-finger</keyword>
<keyword evidence="2" id="KW-0808">Transferase</keyword>
<sequence>MPPKPRAKKRRVEVDVAEAEVEVLVIESSPEPVPVPVPGGAIRVARAATMARNKTTTMTTTTTTGHAGGKKTRRVHPAPANAAASSSRLSANGTGAREVIEIPDSSSEDEAGQNQQRAKQKQIQIQMQMGRGRRVTRSVSRAGSVGVVGGEDGLPSRDRSKGKGKAREKGKAKAVGQLVTIPDEEPVRGGTNGVDGKGDAKRKLPLFLAGETDSGSDDLREVDKQLSVGVLNGADAPREGAGAGVVQLPVGVDVVVADANADDQREEQQRMQERGEEEDFDADAFLGDDFYASDDGLGGQQLERNAGARVGHDVVPQVVQDAQSQPPVRPHSPPLEPERDEGELQREREEGREEGRRTSTAEMVEPARRASPPLDLFEATHLQVLEIIPDVCPVHLGALLAEQFPEVVRRQLGLGLGGGGGEDGVGELGGFGVGGEGRDEDEDEVMFGGDDVLYGGDEAMFVGDERVHPEGDWPVDREKERESVVRMVEVIVQHLFENPDYPRVDRKGKRKAEEAGVGEGSSKRVKDGGGGGGSSTGSSGTVDANPLNPDLTANNSDANGDAGDQGKLLYLSPDRPAITRTSYAQNVIHQLQIDFPRVPVGYLRGVVGERGGFYAPCWVWLEERERGYGSVGGDAGAGDVDGNAGEGVNGNGGEGVDGDGEPREPRPYVPKKDRKGKGRERVPRKDGEFEAEKAWLRAWVRARDEGELVGDGGSNPDALDLVAYDNTNAGKSGQDQQGQDEEPKDTECQCCFEMCAFGGMCQCPEGHLFCTDCLRAHAGTQLGSLNAKICCMSPEGYGPGGCGLPFPPSQLRLHLPVKLYALYERCGQQQQLREAREAGILDDLEECPFCDWACEIPKERGWEVDRLFSCGNVEVCGVVSCRKCKRKEHVPKSCEEMDEDKHLDHRKLIEEAMTKALMRECPKCGKAFIKESGCNKMTCGQCRTMSCYVCRQVISNGYQHFHNNQPGMPLATSSKDAKCPLWDSVDHRHDEEVNRAYKEAVEQVKKDNPEVKIGEDIKVDLPAPPPAVQPNQLPAGYLAPEMLVGGLAGRLAHIGAGAGFVGAPAEVVPARFEIGELERRVRADEAAVARDERSAADLRRVLGNVRMGEREAQNRYAELKRLKSQLKADGGGGGRTAESGELKRGVQKGMDAAQVDARRYAIERVGLEDRVEGFERSVGVLGVRIREAREMIAERRAGLERWRRERVLERAEAELELERVEHDRRAAIDRERMMLMRALENEEDIWERRRVDREAAVAARERLQRARRNAGAVNKRKKSLYVHIVSKMEYILCIFVD</sequence>
<evidence type="ECO:0000256" key="8">
    <source>
        <dbReference type="SAM" id="Coils"/>
    </source>
</evidence>
<protein>
    <recommendedName>
        <fullName evidence="10">RING-type domain-containing protein</fullName>
    </recommendedName>
</protein>
<dbReference type="SUPFAM" id="SSF57850">
    <property type="entry name" value="RING/U-box"/>
    <property type="match status" value="1"/>
</dbReference>
<feature type="region of interest" description="Disordered" evidence="9">
    <location>
        <begin position="49"/>
        <end position="202"/>
    </location>
</feature>
<comment type="pathway">
    <text evidence="1">Protein modification; protein ubiquitination.</text>
</comment>
<dbReference type="Gene3D" id="1.20.120.1750">
    <property type="match status" value="1"/>
</dbReference>
<evidence type="ECO:0000313" key="11">
    <source>
        <dbReference type="EMBL" id="TFK20015.1"/>
    </source>
</evidence>
<dbReference type="CDD" id="cd16630">
    <property type="entry name" value="RING-HC_RBR_RNF216"/>
    <property type="match status" value="1"/>
</dbReference>
<proteinExistence type="predicted"/>
<accession>A0A5C3KJC7</accession>
<name>A0A5C3KJC7_COPMA</name>
<keyword evidence="4" id="KW-0677">Repeat</keyword>
<feature type="region of interest" description="Disordered" evidence="9">
    <location>
        <begin position="261"/>
        <end position="282"/>
    </location>
</feature>
<evidence type="ECO:0000256" key="6">
    <source>
        <dbReference type="ARBA" id="ARBA00022786"/>
    </source>
</evidence>
<evidence type="ECO:0000256" key="7">
    <source>
        <dbReference type="ARBA" id="ARBA00022833"/>
    </source>
</evidence>
<evidence type="ECO:0000256" key="2">
    <source>
        <dbReference type="ARBA" id="ARBA00022679"/>
    </source>
</evidence>
<feature type="compositionally biased region" description="Gly residues" evidence="9">
    <location>
        <begin position="644"/>
        <end position="655"/>
    </location>
</feature>
<dbReference type="CDD" id="cd20353">
    <property type="entry name" value="Rcat_RBR_RNF216"/>
    <property type="match status" value="1"/>
</dbReference>
<dbReference type="PANTHER" id="PTHR22770">
    <property type="entry name" value="UBIQUITIN CONJUGATING ENZYME 7 INTERACTING PROTEIN-RELATED"/>
    <property type="match status" value="1"/>
</dbReference>
<feature type="compositionally biased region" description="Low complexity" evidence="9">
    <location>
        <begin position="77"/>
        <end position="92"/>
    </location>
</feature>
<feature type="region of interest" description="Disordered" evidence="9">
    <location>
        <begin position="319"/>
        <end position="369"/>
    </location>
</feature>
<dbReference type="InterPro" id="IPR044066">
    <property type="entry name" value="TRIAD_supradom"/>
</dbReference>
<dbReference type="Pfam" id="PF26200">
    <property type="entry name" value="Rcat_RNF216"/>
    <property type="match status" value="1"/>
</dbReference>
<feature type="coiled-coil region" evidence="8">
    <location>
        <begin position="1185"/>
        <end position="1230"/>
    </location>
</feature>
<dbReference type="InterPro" id="IPR047545">
    <property type="entry name" value="BRcat_RBR_RNF216"/>
</dbReference>
<reference evidence="11 12" key="1">
    <citation type="journal article" date="2019" name="Nat. Ecol. Evol.">
        <title>Megaphylogeny resolves global patterns of mushroom evolution.</title>
        <authorList>
            <person name="Varga T."/>
            <person name="Krizsan K."/>
            <person name="Foldi C."/>
            <person name="Dima B."/>
            <person name="Sanchez-Garcia M."/>
            <person name="Sanchez-Ramirez S."/>
            <person name="Szollosi G.J."/>
            <person name="Szarkandi J.G."/>
            <person name="Papp V."/>
            <person name="Albert L."/>
            <person name="Andreopoulos W."/>
            <person name="Angelini C."/>
            <person name="Antonin V."/>
            <person name="Barry K.W."/>
            <person name="Bougher N.L."/>
            <person name="Buchanan P."/>
            <person name="Buyck B."/>
            <person name="Bense V."/>
            <person name="Catcheside P."/>
            <person name="Chovatia M."/>
            <person name="Cooper J."/>
            <person name="Damon W."/>
            <person name="Desjardin D."/>
            <person name="Finy P."/>
            <person name="Geml J."/>
            <person name="Haridas S."/>
            <person name="Hughes K."/>
            <person name="Justo A."/>
            <person name="Karasinski D."/>
            <person name="Kautmanova I."/>
            <person name="Kiss B."/>
            <person name="Kocsube S."/>
            <person name="Kotiranta H."/>
            <person name="LaButti K.M."/>
            <person name="Lechner B.E."/>
            <person name="Liimatainen K."/>
            <person name="Lipzen A."/>
            <person name="Lukacs Z."/>
            <person name="Mihaltcheva S."/>
            <person name="Morgado L.N."/>
            <person name="Niskanen T."/>
            <person name="Noordeloos M.E."/>
            <person name="Ohm R.A."/>
            <person name="Ortiz-Santana B."/>
            <person name="Ovrebo C."/>
            <person name="Racz N."/>
            <person name="Riley R."/>
            <person name="Savchenko A."/>
            <person name="Shiryaev A."/>
            <person name="Soop K."/>
            <person name="Spirin V."/>
            <person name="Szebenyi C."/>
            <person name="Tomsovsky M."/>
            <person name="Tulloss R.E."/>
            <person name="Uehling J."/>
            <person name="Grigoriev I.V."/>
            <person name="Vagvolgyi C."/>
            <person name="Papp T."/>
            <person name="Martin F.M."/>
            <person name="Miettinen O."/>
            <person name="Hibbett D.S."/>
            <person name="Nagy L.G."/>
        </authorList>
    </citation>
    <scope>NUCLEOTIDE SEQUENCE [LARGE SCALE GENOMIC DNA]</scope>
    <source>
        <strain evidence="11 12">CBS 121175</strain>
    </source>
</reference>
<keyword evidence="6" id="KW-0833">Ubl conjugation pathway</keyword>
<feature type="domain" description="RING-type" evidence="10">
    <location>
        <begin position="744"/>
        <end position="971"/>
    </location>
</feature>
<organism evidence="11 12">
    <name type="scientific">Coprinopsis marcescibilis</name>
    <name type="common">Agaric fungus</name>
    <name type="synonym">Psathyrella marcescibilis</name>
    <dbReference type="NCBI Taxonomy" id="230819"/>
    <lineage>
        <taxon>Eukaryota</taxon>
        <taxon>Fungi</taxon>
        <taxon>Dikarya</taxon>
        <taxon>Basidiomycota</taxon>
        <taxon>Agaricomycotina</taxon>
        <taxon>Agaricomycetes</taxon>
        <taxon>Agaricomycetidae</taxon>
        <taxon>Agaricales</taxon>
        <taxon>Agaricineae</taxon>
        <taxon>Psathyrellaceae</taxon>
        <taxon>Coprinopsis</taxon>
    </lineage>
</organism>
<evidence type="ECO:0000256" key="1">
    <source>
        <dbReference type="ARBA" id="ARBA00004906"/>
    </source>
</evidence>
<dbReference type="EMBL" id="ML210315">
    <property type="protein sequence ID" value="TFK20015.1"/>
    <property type="molecule type" value="Genomic_DNA"/>
</dbReference>
<dbReference type="CDD" id="cd20339">
    <property type="entry name" value="BRcat_RBR_RNF216"/>
    <property type="match status" value="1"/>
</dbReference>
<keyword evidence="8" id="KW-0175">Coiled coil</keyword>
<evidence type="ECO:0000256" key="4">
    <source>
        <dbReference type="ARBA" id="ARBA00022737"/>
    </source>
</evidence>
<keyword evidence="12" id="KW-1185">Reference proteome</keyword>
<evidence type="ECO:0000256" key="9">
    <source>
        <dbReference type="SAM" id="MobiDB-lite"/>
    </source>
</evidence>
<dbReference type="PANTHER" id="PTHR22770:SF47">
    <property type="entry name" value="E3 UBIQUITIN-PROTEIN LIGASE RNF216"/>
    <property type="match status" value="1"/>
</dbReference>
<dbReference type="InterPro" id="IPR002867">
    <property type="entry name" value="IBR_dom"/>
</dbReference>
<dbReference type="InterPro" id="IPR047544">
    <property type="entry name" value="RING-HC_RBR_RNF216"/>
</dbReference>
<dbReference type="STRING" id="230819.A0A5C3KJC7"/>
<keyword evidence="7" id="KW-0862">Zinc</keyword>
<dbReference type="Proteomes" id="UP000307440">
    <property type="component" value="Unassembled WGS sequence"/>
</dbReference>
<feature type="compositionally biased region" description="Low complexity" evidence="9">
    <location>
        <begin position="49"/>
        <end position="65"/>
    </location>
</feature>
<feature type="region of interest" description="Disordered" evidence="9">
    <location>
        <begin position="632"/>
        <end position="687"/>
    </location>
</feature>
<dbReference type="PROSITE" id="PS51873">
    <property type="entry name" value="TRIAD"/>
    <property type="match status" value="1"/>
</dbReference>
<evidence type="ECO:0000256" key="5">
    <source>
        <dbReference type="ARBA" id="ARBA00022771"/>
    </source>
</evidence>